<comment type="caution">
    <text evidence="2">The sequence shown here is derived from an EMBL/GenBank/DDBJ whole genome shotgun (WGS) entry which is preliminary data.</text>
</comment>
<dbReference type="EMBL" id="JACHEB010000001">
    <property type="protein sequence ID" value="MBB5326658.1"/>
    <property type="molecule type" value="Genomic_DNA"/>
</dbReference>
<sequence>MEHWLLSSTKTYDPQTEAAGTIEVPVPMSTNGHSDWFFPDDQSVDIAFTVLNGQYMSTLDTENAPISITELPNPEELKKVNSGAQIASAGLLLGASGSRRNYPIFKFGFVSSVPEEKISVACCPGCTANLQTEWMIAASLVPGNSGSPIFFVPVGFPGISVSGQRAFLLGVQSTSFSGYDVAGMAPVQFLLEAIRKVPIPDANFSIPGLPPAIPQGVPSAADPHSQKAIPGPIPIPKQ</sequence>
<evidence type="ECO:0008006" key="4">
    <source>
        <dbReference type="Google" id="ProtNLM"/>
    </source>
</evidence>
<dbReference type="AlphaFoldDB" id="A0A9X0QAF5"/>
<accession>A0A9X0QAF5</accession>
<dbReference type="Proteomes" id="UP000535182">
    <property type="component" value="Unassembled WGS sequence"/>
</dbReference>
<keyword evidence="3" id="KW-1185">Reference proteome</keyword>
<organism evidence="2 3">
    <name type="scientific">Tunturiibacter gelidiferens</name>
    <dbReference type="NCBI Taxonomy" id="3069689"/>
    <lineage>
        <taxon>Bacteria</taxon>
        <taxon>Pseudomonadati</taxon>
        <taxon>Acidobacteriota</taxon>
        <taxon>Terriglobia</taxon>
        <taxon>Terriglobales</taxon>
        <taxon>Acidobacteriaceae</taxon>
        <taxon>Tunturiibacter</taxon>
    </lineage>
</organism>
<evidence type="ECO:0000313" key="2">
    <source>
        <dbReference type="EMBL" id="MBB5326658.1"/>
    </source>
</evidence>
<dbReference type="RefSeq" id="WP_183972765.1">
    <property type="nucleotide sequence ID" value="NZ_JACHEB010000001.1"/>
</dbReference>
<gene>
    <name evidence="2" type="ORF">HDF14_000252</name>
</gene>
<feature type="region of interest" description="Disordered" evidence="1">
    <location>
        <begin position="215"/>
        <end position="238"/>
    </location>
</feature>
<name>A0A9X0QAF5_9BACT</name>
<evidence type="ECO:0000256" key="1">
    <source>
        <dbReference type="SAM" id="MobiDB-lite"/>
    </source>
</evidence>
<protein>
    <recommendedName>
        <fullName evidence="4">Trypsin-like peptidase domain-containing protein</fullName>
    </recommendedName>
</protein>
<proteinExistence type="predicted"/>
<reference evidence="2 3" key="1">
    <citation type="submission" date="2020-08" db="EMBL/GenBank/DDBJ databases">
        <title>Genomic Encyclopedia of Type Strains, Phase IV (KMG-V): Genome sequencing to study the core and pangenomes of soil and plant-associated prokaryotes.</title>
        <authorList>
            <person name="Whitman W."/>
        </authorList>
    </citation>
    <scope>NUCLEOTIDE SEQUENCE [LARGE SCALE GENOMIC DNA]</scope>
    <source>
        <strain evidence="2 3">X5P2</strain>
    </source>
</reference>
<evidence type="ECO:0000313" key="3">
    <source>
        <dbReference type="Proteomes" id="UP000535182"/>
    </source>
</evidence>